<comment type="caution">
    <text evidence="1">The sequence shown here is derived from an EMBL/GenBank/DDBJ whole genome shotgun (WGS) entry which is preliminary data.</text>
</comment>
<organism evidence="1 2">
    <name type="scientific">Dermatophagoides pteronyssinus</name>
    <name type="common">European house dust mite</name>
    <dbReference type="NCBI Taxonomy" id="6956"/>
    <lineage>
        <taxon>Eukaryota</taxon>
        <taxon>Metazoa</taxon>
        <taxon>Ecdysozoa</taxon>
        <taxon>Arthropoda</taxon>
        <taxon>Chelicerata</taxon>
        <taxon>Arachnida</taxon>
        <taxon>Acari</taxon>
        <taxon>Acariformes</taxon>
        <taxon>Sarcoptiformes</taxon>
        <taxon>Astigmata</taxon>
        <taxon>Psoroptidia</taxon>
        <taxon>Analgoidea</taxon>
        <taxon>Pyroglyphidae</taxon>
        <taxon>Dermatophagoidinae</taxon>
        <taxon>Dermatophagoides</taxon>
    </lineage>
</organism>
<sequence>MECKYTNRILTTSIGCVTADAKSPAVTPHANYKPEYGTSRIKVGNRPDFNPRRPSLRYNLSFKKTIYLKKHTGAVPRHKPISCSFLIVSSVTVTNRVDGIADEETLWLRLIANDDK</sequence>
<dbReference type="Proteomes" id="UP000887458">
    <property type="component" value="Unassembled WGS sequence"/>
</dbReference>
<protein>
    <submittedName>
        <fullName evidence="1">Uncharacterized protein</fullName>
    </submittedName>
</protein>
<gene>
    <name evidence="1" type="ORF">DERP_002042</name>
</gene>
<accession>A0ABQ8JGP9</accession>
<reference evidence="1 2" key="1">
    <citation type="journal article" date="2018" name="J. Allergy Clin. Immunol.">
        <title>High-quality assembly of Dermatophagoides pteronyssinus genome and transcriptome reveals a wide range of novel allergens.</title>
        <authorList>
            <person name="Liu X.Y."/>
            <person name="Yang K.Y."/>
            <person name="Wang M.Q."/>
            <person name="Kwok J.S."/>
            <person name="Zeng X."/>
            <person name="Yang Z."/>
            <person name="Xiao X.J."/>
            <person name="Lau C.P."/>
            <person name="Li Y."/>
            <person name="Huang Z.M."/>
            <person name="Ba J.G."/>
            <person name="Yim A.K."/>
            <person name="Ouyang C.Y."/>
            <person name="Ngai S.M."/>
            <person name="Chan T.F."/>
            <person name="Leung E.L."/>
            <person name="Liu L."/>
            <person name="Liu Z.G."/>
            <person name="Tsui S.K."/>
        </authorList>
    </citation>
    <scope>NUCLEOTIDE SEQUENCE [LARGE SCALE GENOMIC DNA]</scope>
    <source>
        <strain evidence="1">Derp</strain>
    </source>
</reference>
<evidence type="ECO:0000313" key="2">
    <source>
        <dbReference type="Proteomes" id="UP000887458"/>
    </source>
</evidence>
<evidence type="ECO:0000313" key="1">
    <source>
        <dbReference type="EMBL" id="KAH9421754.1"/>
    </source>
</evidence>
<proteinExistence type="predicted"/>
<name>A0ABQ8JGP9_DERPT</name>
<dbReference type="EMBL" id="NJHN03000037">
    <property type="protein sequence ID" value="KAH9421754.1"/>
    <property type="molecule type" value="Genomic_DNA"/>
</dbReference>
<keyword evidence="2" id="KW-1185">Reference proteome</keyword>
<reference evidence="1 2" key="2">
    <citation type="journal article" date="2022" name="Mol. Biol. Evol.">
        <title>Comparative Genomics Reveals Insights into the Divergent Evolution of Astigmatic Mites and Household Pest Adaptations.</title>
        <authorList>
            <person name="Xiong Q."/>
            <person name="Wan A.T."/>
            <person name="Liu X."/>
            <person name="Fung C.S."/>
            <person name="Xiao X."/>
            <person name="Malainual N."/>
            <person name="Hou J."/>
            <person name="Wang L."/>
            <person name="Wang M."/>
            <person name="Yang K.Y."/>
            <person name="Cui Y."/>
            <person name="Leung E.L."/>
            <person name="Nong W."/>
            <person name="Shin S.K."/>
            <person name="Au S.W."/>
            <person name="Jeong K.Y."/>
            <person name="Chew F.T."/>
            <person name="Hui J.H."/>
            <person name="Leung T.F."/>
            <person name="Tungtrongchitr A."/>
            <person name="Zhong N."/>
            <person name="Liu Z."/>
            <person name="Tsui S.K."/>
        </authorList>
    </citation>
    <scope>NUCLEOTIDE SEQUENCE [LARGE SCALE GENOMIC DNA]</scope>
    <source>
        <strain evidence="1">Derp</strain>
    </source>
</reference>